<gene>
    <name evidence="7" type="ORF">U5G49_001519</name>
</gene>
<comment type="subcellular location">
    <subcellularLocation>
        <location evidence="1">Membrane</location>
        <topology evidence="1">Multi-pass membrane protein</topology>
    </subcellularLocation>
</comment>
<keyword evidence="2 5" id="KW-0812">Transmembrane</keyword>
<evidence type="ECO:0000256" key="4">
    <source>
        <dbReference type="ARBA" id="ARBA00023136"/>
    </source>
</evidence>
<proteinExistence type="predicted"/>
<name>A0ABZ0ZAA0_9HYPH</name>
<feature type="transmembrane region" description="Helical" evidence="5">
    <location>
        <begin position="60"/>
        <end position="80"/>
    </location>
</feature>
<keyword evidence="8" id="KW-1185">Reference proteome</keyword>
<dbReference type="InterPro" id="IPR050382">
    <property type="entry name" value="MFS_Na/Anion_cotransporter"/>
</dbReference>
<feature type="transmembrane region" description="Helical" evidence="5">
    <location>
        <begin position="92"/>
        <end position="114"/>
    </location>
</feature>
<keyword evidence="4 5" id="KW-0472">Membrane</keyword>
<sequence length="196" mass="20687">MFYKRSKGEHSMLSQIKRRHIIVAMLFICWVVGFLDKTAINIAIIPIVDEFHLTSEQSGMIISAFFLAYSLTQLIGGYLVDRLGTRSVLTSAVGIWSIGTIACGAVGSAMGLAVSRALVGMGEAVFPAGSSVAITENFKKESMARPKSVIQSGASVGFAVGSLVTTALIAYFNWRVMFITLGLVGLASGGAAIGSE</sequence>
<protein>
    <submittedName>
        <fullName evidence="7">MFS transporter</fullName>
    </submittedName>
</protein>
<evidence type="ECO:0000256" key="1">
    <source>
        <dbReference type="ARBA" id="ARBA00004141"/>
    </source>
</evidence>
<dbReference type="PROSITE" id="PS50850">
    <property type="entry name" value="MFS"/>
    <property type="match status" value="1"/>
</dbReference>
<evidence type="ECO:0000256" key="3">
    <source>
        <dbReference type="ARBA" id="ARBA00022989"/>
    </source>
</evidence>
<reference evidence="7 8" key="1">
    <citation type="submission" date="2023-12" db="EMBL/GenBank/DDBJ databases">
        <authorList>
            <person name="Menendez E."/>
            <person name="Kaur S."/>
            <person name="Flores-Felix J.D."/>
            <person name="diCenzo G.C."/>
            <person name="Peix A."/>
            <person name="Velazquez E."/>
        </authorList>
    </citation>
    <scope>NUCLEOTIDE SEQUENCE [LARGE SCALE GENOMIC DNA]</scope>
    <source>
        <strain evidence="7 8">CIP 108029</strain>
    </source>
</reference>
<dbReference type="InterPro" id="IPR036259">
    <property type="entry name" value="MFS_trans_sf"/>
</dbReference>
<evidence type="ECO:0000256" key="2">
    <source>
        <dbReference type="ARBA" id="ARBA00022692"/>
    </source>
</evidence>
<feature type="domain" description="Major facilitator superfamily (MFS) profile" evidence="6">
    <location>
        <begin position="22"/>
        <end position="196"/>
    </location>
</feature>
<dbReference type="RefSeq" id="WP_246289253.1">
    <property type="nucleotide sequence ID" value="NZ_BSOQ01000029.1"/>
</dbReference>
<keyword evidence="3 5" id="KW-1133">Transmembrane helix</keyword>
<evidence type="ECO:0000256" key="5">
    <source>
        <dbReference type="SAM" id="Phobius"/>
    </source>
</evidence>
<evidence type="ECO:0000259" key="6">
    <source>
        <dbReference type="PROSITE" id="PS50850"/>
    </source>
</evidence>
<dbReference type="InterPro" id="IPR020846">
    <property type="entry name" value="MFS_dom"/>
</dbReference>
<organism evidence="7 8">
    <name type="scientific">Rhizobium indigoferae</name>
    <dbReference type="NCBI Taxonomy" id="158891"/>
    <lineage>
        <taxon>Bacteria</taxon>
        <taxon>Pseudomonadati</taxon>
        <taxon>Pseudomonadota</taxon>
        <taxon>Alphaproteobacteria</taxon>
        <taxon>Hyphomicrobiales</taxon>
        <taxon>Rhizobiaceae</taxon>
        <taxon>Rhizobium/Agrobacterium group</taxon>
        <taxon>Rhizobium</taxon>
    </lineage>
</organism>
<dbReference type="Pfam" id="PF07690">
    <property type="entry name" value="MFS_1"/>
    <property type="match status" value="1"/>
</dbReference>
<dbReference type="PANTHER" id="PTHR11662:SF399">
    <property type="entry name" value="FI19708P1-RELATED"/>
    <property type="match status" value="1"/>
</dbReference>
<evidence type="ECO:0000313" key="7">
    <source>
        <dbReference type="EMBL" id="WQN36443.1"/>
    </source>
</evidence>
<dbReference type="SUPFAM" id="SSF103473">
    <property type="entry name" value="MFS general substrate transporter"/>
    <property type="match status" value="1"/>
</dbReference>
<dbReference type="EMBL" id="CP140635">
    <property type="protein sequence ID" value="WQN36443.1"/>
    <property type="molecule type" value="Genomic_DNA"/>
</dbReference>
<evidence type="ECO:0000313" key="8">
    <source>
        <dbReference type="Proteomes" id="UP001322785"/>
    </source>
</evidence>
<dbReference type="Gene3D" id="1.20.1250.20">
    <property type="entry name" value="MFS general substrate transporter like domains"/>
    <property type="match status" value="1"/>
</dbReference>
<dbReference type="PANTHER" id="PTHR11662">
    <property type="entry name" value="SOLUTE CARRIER FAMILY 17"/>
    <property type="match status" value="1"/>
</dbReference>
<dbReference type="InterPro" id="IPR011701">
    <property type="entry name" value="MFS"/>
</dbReference>
<feature type="transmembrane region" description="Helical" evidence="5">
    <location>
        <begin position="176"/>
        <end position="194"/>
    </location>
</feature>
<feature type="transmembrane region" description="Helical" evidence="5">
    <location>
        <begin position="21"/>
        <end position="48"/>
    </location>
</feature>
<dbReference type="Proteomes" id="UP001322785">
    <property type="component" value="Chromosome"/>
</dbReference>
<accession>A0ABZ0ZAA0</accession>
<feature type="transmembrane region" description="Helical" evidence="5">
    <location>
        <begin position="149"/>
        <end position="169"/>
    </location>
</feature>